<evidence type="ECO:0000313" key="2">
    <source>
        <dbReference type="EMBL" id="OYD08482.1"/>
    </source>
</evidence>
<name>A0A235B8C7_9BACL</name>
<dbReference type="Gene3D" id="3.10.28.20">
    <property type="entry name" value="Acetamidase/Formamidase-like domains"/>
    <property type="match status" value="1"/>
</dbReference>
<dbReference type="RefSeq" id="WP_094263787.1">
    <property type="nucleotide sequence ID" value="NZ_NOWF01000003.1"/>
</dbReference>
<dbReference type="OrthoDB" id="9811740at2"/>
<protein>
    <submittedName>
        <fullName evidence="2">Acetamidase</fullName>
    </submittedName>
</protein>
<dbReference type="PANTHER" id="PTHR31891">
    <property type="entry name" value="FORMAMIDASE C869.04-RELATED"/>
    <property type="match status" value="1"/>
</dbReference>
<gene>
    <name evidence="2" type="ORF">CHM34_06540</name>
</gene>
<evidence type="ECO:0000313" key="3">
    <source>
        <dbReference type="Proteomes" id="UP000215459"/>
    </source>
</evidence>
<keyword evidence="3" id="KW-1185">Reference proteome</keyword>
<dbReference type="Pfam" id="PF03069">
    <property type="entry name" value="FmdA_AmdA"/>
    <property type="match status" value="2"/>
</dbReference>
<feature type="compositionally biased region" description="Polar residues" evidence="1">
    <location>
        <begin position="1"/>
        <end position="11"/>
    </location>
</feature>
<sequence>MKTISRNQTITDFGPSHPPVETVDPGESVWVQTHDCYGGRIRTEKDLRPNIRIPVINPSTGPIAVKGVSTGDVIRVRIEEIRLDHQGIMVTAPGLGPLGDNIREADTKVIPIWDGMAHFSESIRFPVRPMIGVIGVAPADRKISAEAPGTHGGNMDTKAITSGSSVYFPVFVHGANLALGDLHAAMGDGEMSGTGIEIAGNVRLSISKVKNFPLSMPLVETDEEYMVIASGETFEKAIRVGIEQSVSLLKEFLGLSFPDAYCLLSATCDLRVSQIVNPLLTVRVAIPKSLIE</sequence>
<dbReference type="Gene3D" id="2.40.10.120">
    <property type="match status" value="1"/>
</dbReference>
<dbReference type="Proteomes" id="UP000215459">
    <property type="component" value="Unassembled WGS sequence"/>
</dbReference>
<dbReference type="GO" id="GO:0016811">
    <property type="term" value="F:hydrolase activity, acting on carbon-nitrogen (but not peptide) bonds, in linear amides"/>
    <property type="evidence" value="ECO:0007669"/>
    <property type="project" value="InterPro"/>
</dbReference>
<dbReference type="SUPFAM" id="SSF141130">
    <property type="entry name" value="Acetamidase/Formamidase-like"/>
    <property type="match status" value="1"/>
</dbReference>
<comment type="caution">
    <text evidence="2">The sequence shown here is derived from an EMBL/GenBank/DDBJ whole genome shotgun (WGS) entry which is preliminary data.</text>
</comment>
<feature type="region of interest" description="Disordered" evidence="1">
    <location>
        <begin position="1"/>
        <end position="22"/>
    </location>
</feature>
<organism evidence="2 3">
    <name type="scientific">Paludifilum halophilum</name>
    <dbReference type="NCBI Taxonomy" id="1642702"/>
    <lineage>
        <taxon>Bacteria</taxon>
        <taxon>Bacillati</taxon>
        <taxon>Bacillota</taxon>
        <taxon>Bacilli</taxon>
        <taxon>Bacillales</taxon>
        <taxon>Thermoactinomycetaceae</taxon>
        <taxon>Paludifilum</taxon>
    </lineage>
</organism>
<dbReference type="AlphaFoldDB" id="A0A235B8C7"/>
<dbReference type="EMBL" id="NOWF01000003">
    <property type="protein sequence ID" value="OYD08482.1"/>
    <property type="molecule type" value="Genomic_DNA"/>
</dbReference>
<evidence type="ECO:0000256" key="1">
    <source>
        <dbReference type="SAM" id="MobiDB-lite"/>
    </source>
</evidence>
<accession>A0A235B8C7</accession>
<dbReference type="InterPro" id="IPR004304">
    <property type="entry name" value="FmdA_AmdA"/>
</dbReference>
<dbReference type="PANTHER" id="PTHR31891:SF1">
    <property type="entry name" value="FORMAMIDASE C869.04-RELATED"/>
    <property type="match status" value="1"/>
</dbReference>
<reference evidence="2 3" key="1">
    <citation type="submission" date="2017-07" db="EMBL/GenBank/DDBJ databases">
        <title>The genome sequence of Paludifilum halophilum highlights mechanisms for microbial adaptation to high salt environemnts.</title>
        <authorList>
            <person name="Belbahri L."/>
        </authorList>
    </citation>
    <scope>NUCLEOTIDE SEQUENCE [LARGE SCALE GENOMIC DNA]</scope>
    <source>
        <strain evidence="2 3">DSM 102817</strain>
    </source>
</reference>
<proteinExistence type="predicted"/>
<dbReference type="Gene3D" id="2.60.120.580">
    <property type="entry name" value="Acetamidase/Formamidase-like domains"/>
    <property type="match status" value="1"/>
</dbReference>